<feature type="compositionally biased region" description="Acidic residues" evidence="1">
    <location>
        <begin position="179"/>
        <end position="188"/>
    </location>
</feature>
<protein>
    <submittedName>
        <fullName evidence="2">Uncharacterized protein</fullName>
    </submittedName>
</protein>
<keyword evidence="3" id="KW-1185">Reference proteome</keyword>
<feature type="compositionally biased region" description="Basic residues" evidence="1">
    <location>
        <begin position="197"/>
        <end position="208"/>
    </location>
</feature>
<sequence length="208" mass="23134">MSPVEGGGTPKRWASGSKVNDEDRPEIFNCLGFVEADLDILKQMVRELQDLTQAPWFPEQREEYQQSAMKIFRKDHLGGYEGLSGAIKDEGEVDASGEEMETKYADETLGRDNNVVREKEMVQDVKPNKESEMGSRASSKESEMASEKLTPKAKVSVPNIVESEESEESAKSSDMMSGDGEELEDESDDARVYLPTKGKKSGKQVVKK</sequence>
<feature type="region of interest" description="Disordered" evidence="1">
    <location>
        <begin position="1"/>
        <end position="23"/>
    </location>
</feature>
<dbReference type="AlphaFoldDB" id="A0A0C9UIZ7"/>
<feature type="region of interest" description="Disordered" evidence="1">
    <location>
        <begin position="81"/>
        <end position="208"/>
    </location>
</feature>
<reference evidence="2 3" key="1">
    <citation type="submission" date="2014-06" db="EMBL/GenBank/DDBJ databases">
        <title>Evolutionary Origins and Diversification of the Mycorrhizal Mutualists.</title>
        <authorList>
            <consortium name="DOE Joint Genome Institute"/>
            <consortium name="Mycorrhizal Genomics Consortium"/>
            <person name="Kohler A."/>
            <person name="Kuo A."/>
            <person name="Nagy L.G."/>
            <person name="Floudas D."/>
            <person name="Copeland A."/>
            <person name="Barry K.W."/>
            <person name="Cichocki N."/>
            <person name="Veneault-Fourrey C."/>
            <person name="LaButti K."/>
            <person name="Lindquist E.A."/>
            <person name="Lipzen A."/>
            <person name="Lundell T."/>
            <person name="Morin E."/>
            <person name="Murat C."/>
            <person name="Riley R."/>
            <person name="Ohm R."/>
            <person name="Sun H."/>
            <person name="Tunlid A."/>
            <person name="Henrissat B."/>
            <person name="Grigoriev I.V."/>
            <person name="Hibbett D.S."/>
            <person name="Martin F."/>
        </authorList>
    </citation>
    <scope>NUCLEOTIDE SEQUENCE [LARGE SCALE GENOMIC DNA]</scope>
    <source>
        <strain evidence="2 3">SS14</strain>
    </source>
</reference>
<feature type="compositionally biased region" description="Basic and acidic residues" evidence="1">
    <location>
        <begin position="100"/>
        <end position="150"/>
    </location>
</feature>
<name>A0A0C9UIZ7_SPHS4</name>
<gene>
    <name evidence="2" type="ORF">M422DRAFT_273833</name>
</gene>
<evidence type="ECO:0000256" key="1">
    <source>
        <dbReference type="SAM" id="MobiDB-lite"/>
    </source>
</evidence>
<dbReference type="EMBL" id="KN837426">
    <property type="protein sequence ID" value="KIJ25225.1"/>
    <property type="molecule type" value="Genomic_DNA"/>
</dbReference>
<evidence type="ECO:0000313" key="2">
    <source>
        <dbReference type="EMBL" id="KIJ25225.1"/>
    </source>
</evidence>
<organism evidence="2 3">
    <name type="scientific">Sphaerobolus stellatus (strain SS14)</name>
    <dbReference type="NCBI Taxonomy" id="990650"/>
    <lineage>
        <taxon>Eukaryota</taxon>
        <taxon>Fungi</taxon>
        <taxon>Dikarya</taxon>
        <taxon>Basidiomycota</taxon>
        <taxon>Agaricomycotina</taxon>
        <taxon>Agaricomycetes</taxon>
        <taxon>Phallomycetidae</taxon>
        <taxon>Geastrales</taxon>
        <taxon>Sphaerobolaceae</taxon>
        <taxon>Sphaerobolus</taxon>
    </lineage>
</organism>
<accession>A0A0C9UIZ7</accession>
<evidence type="ECO:0000313" key="3">
    <source>
        <dbReference type="Proteomes" id="UP000054279"/>
    </source>
</evidence>
<dbReference type="Proteomes" id="UP000054279">
    <property type="component" value="Unassembled WGS sequence"/>
</dbReference>
<proteinExistence type="predicted"/>
<dbReference type="HOGENOM" id="CLU_079442_0_0_1"/>